<feature type="compositionally biased region" description="Low complexity" evidence="1">
    <location>
        <begin position="195"/>
        <end position="219"/>
    </location>
</feature>
<name>A0A6J4TIG6_9ACTN</name>
<feature type="compositionally biased region" description="Basic and acidic residues" evidence="1">
    <location>
        <begin position="291"/>
        <end position="310"/>
    </location>
</feature>
<feature type="compositionally biased region" description="Basic and acidic residues" evidence="1">
    <location>
        <begin position="143"/>
        <end position="165"/>
    </location>
</feature>
<feature type="compositionally biased region" description="Basic residues" evidence="1">
    <location>
        <begin position="362"/>
        <end position="372"/>
    </location>
</feature>
<feature type="compositionally biased region" description="Basic residues" evidence="1">
    <location>
        <begin position="220"/>
        <end position="234"/>
    </location>
</feature>
<feature type="compositionally biased region" description="Basic and acidic residues" evidence="1">
    <location>
        <begin position="350"/>
        <end position="361"/>
    </location>
</feature>
<dbReference type="EMBL" id="CADCVS010000410">
    <property type="protein sequence ID" value="CAA9523425.1"/>
    <property type="molecule type" value="Genomic_DNA"/>
</dbReference>
<feature type="non-terminal residue" evidence="2">
    <location>
        <position position="384"/>
    </location>
</feature>
<dbReference type="AlphaFoldDB" id="A0A6J4TIG6"/>
<proteinExistence type="predicted"/>
<sequence>AAVTDQPDHEPVVRRALAGAVRHDPDPRGRRRRRGALAAPGDGLRRPARLARDRLRAAHRGRRALAPRDVPAARVVDRGHRDGARARVRLGRLAQPLLPAGAHRARARRGHAALPQGARLRGRVHPPVLRDRRLHRPRLRLAQLDDQRRDPRHPPRVAGRGDARARLRRRRPAPPGGPAAHGAEPRGRDGAPPDRLGAARLRQAAVARRPPRPLLARAVRAARARARAAARRGGRHGDEHRRAALAARGPPARRRAAPARGGAAGDGRGRRGRDRGHRAGAPHGRGQPRVPDPRRGDDQRGPPRRGDPRARALGRRRARRAARLGRGRRPRPAFHHPPRRQRAAHHAQPRVRDRRAALHRLERGRRGRRPRPPRGPPGRRSARM</sequence>
<accession>A0A6J4TIG6</accession>
<feature type="region of interest" description="Disordered" evidence="1">
    <location>
        <begin position="1"/>
        <end position="47"/>
    </location>
</feature>
<feature type="compositionally biased region" description="Basic and acidic residues" evidence="1">
    <location>
        <begin position="1"/>
        <end position="13"/>
    </location>
</feature>
<feature type="compositionally biased region" description="Basic and acidic residues" evidence="1">
    <location>
        <begin position="183"/>
        <end position="192"/>
    </location>
</feature>
<feature type="non-terminal residue" evidence="2">
    <location>
        <position position="1"/>
    </location>
</feature>
<protein>
    <submittedName>
        <fullName evidence="2">Uncharacterized protein</fullName>
    </submittedName>
</protein>
<feature type="compositionally biased region" description="Basic residues" evidence="1">
    <location>
        <begin position="312"/>
        <end position="349"/>
    </location>
</feature>
<gene>
    <name evidence="2" type="ORF">AVDCRST_MAG30-3192</name>
</gene>
<evidence type="ECO:0000256" key="1">
    <source>
        <dbReference type="SAM" id="MobiDB-lite"/>
    </source>
</evidence>
<feature type="compositionally biased region" description="Basic residues" evidence="1">
    <location>
        <begin position="270"/>
        <end position="280"/>
    </location>
</feature>
<reference evidence="2" key="1">
    <citation type="submission" date="2020-02" db="EMBL/GenBank/DDBJ databases">
        <authorList>
            <person name="Meier V. D."/>
        </authorList>
    </citation>
    <scope>NUCLEOTIDE SEQUENCE</scope>
    <source>
        <strain evidence="2">AVDCRST_MAG30</strain>
    </source>
</reference>
<feature type="region of interest" description="Disordered" evidence="1">
    <location>
        <begin position="101"/>
        <end position="384"/>
    </location>
</feature>
<organism evidence="2">
    <name type="scientific">uncultured Solirubrobacteraceae bacterium</name>
    <dbReference type="NCBI Taxonomy" id="1162706"/>
    <lineage>
        <taxon>Bacteria</taxon>
        <taxon>Bacillati</taxon>
        <taxon>Actinomycetota</taxon>
        <taxon>Thermoleophilia</taxon>
        <taxon>Solirubrobacterales</taxon>
        <taxon>Solirubrobacteraceae</taxon>
        <taxon>environmental samples</taxon>
    </lineage>
</organism>
<evidence type="ECO:0000313" key="2">
    <source>
        <dbReference type="EMBL" id="CAA9523425.1"/>
    </source>
</evidence>